<dbReference type="GO" id="GO:0005524">
    <property type="term" value="F:ATP binding"/>
    <property type="evidence" value="ECO:0007669"/>
    <property type="project" value="UniProtKB-KW"/>
</dbReference>
<keyword evidence="1" id="KW-0067">ATP-binding</keyword>
<organism evidence="1 2">
    <name type="scientific">Limosa lapponica baueri</name>
    <dbReference type="NCBI Taxonomy" id="1758121"/>
    <lineage>
        <taxon>Eukaryota</taxon>
        <taxon>Metazoa</taxon>
        <taxon>Chordata</taxon>
        <taxon>Craniata</taxon>
        <taxon>Vertebrata</taxon>
        <taxon>Euteleostomi</taxon>
        <taxon>Archelosauria</taxon>
        <taxon>Archosauria</taxon>
        <taxon>Dinosauria</taxon>
        <taxon>Saurischia</taxon>
        <taxon>Theropoda</taxon>
        <taxon>Coelurosauria</taxon>
        <taxon>Aves</taxon>
        <taxon>Neognathae</taxon>
        <taxon>Neoaves</taxon>
        <taxon>Charadriiformes</taxon>
        <taxon>Scolopacidae</taxon>
        <taxon>Limosa</taxon>
    </lineage>
</organism>
<name>A0A2I0T858_LIMLA</name>
<dbReference type="EMBL" id="KZ515764">
    <property type="protein sequence ID" value="PKU29969.1"/>
    <property type="molecule type" value="Genomic_DNA"/>
</dbReference>
<evidence type="ECO:0000313" key="2">
    <source>
        <dbReference type="Proteomes" id="UP000233556"/>
    </source>
</evidence>
<reference evidence="2" key="1">
    <citation type="submission" date="2017-11" db="EMBL/GenBank/DDBJ databases">
        <authorList>
            <person name="Lima N.C."/>
            <person name="Parody-Merino A.M."/>
            <person name="Battley P.F."/>
            <person name="Fidler A.E."/>
            <person name="Prosdocimi F."/>
        </authorList>
    </citation>
    <scope>NUCLEOTIDE SEQUENCE [LARGE SCALE GENOMIC DNA]</scope>
</reference>
<proteinExistence type="predicted"/>
<reference evidence="2" key="2">
    <citation type="submission" date="2017-12" db="EMBL/GenBank/DDBJ databases">
        <title>Genome sequence of the Bar-tailed Godwit (Limosa lapponica baueri).</title>
        <authorList>
            <person name="Lima N.C.B."/>
            <person name="Parody-Merino A.M."/>
            <person name="Battley P.F."/>
            <person name="Fidler A.E."/>
            <person name="Prosdocimi F."/>
        </authorList>
    </citation>
    <scope>NUCLEOTIDE SEQUENCE [LARGE SCALE GENOMIC DNA]</scope>
</reference>
<evidence type="ECO:0000313" key="1">
    <source>
        <dbReference type="EMBL" id="PKU29969.1"/>
    </source>
</evidence>
<sequence length="102" mass="11942">MPFFSLKLRFLMGLRDLAENLRHAFLLFPQFCFGYGLIELSQDQALLGFLKAYGVDYPDKTFELDKTTSKLLAMFIQGTVFFAIRLTVHDRMIQRVWNNVLE</sequence>
<keyword evidence="1" id="KW-0547">Nucleotide-binding</keyword>
<protein>
    <submittedName>
        <fullName evidence="1">Atp-binding cassette sub-family a member 12</fullName>
    </submittedName>
</protein>
<dbReference type="OrthoDB" id="10255969at2759"/>
<gene>
    <name evidence="1" type="ORF">llap_19727</name>
</gene>
<keyword evidence="2" id="KW-1185">Reference proteome</keyword>
<dbReference type="AlphaFoldDB" id="A0A2I0T858"/>
<dbReference type="Proteomes" id="UP000233556">
    <property type="component" value="Unassembled WGS sequence"/>
</dbReference>
<accession>A0A2I0T858</accession>